<dbReference type="GO" id="GO:0031419">
    <property type="term" value="F:cobalamin binding"/>
    <property type="evidence" value="ECO:0007669"/>
    <property type="project" value="InterPro"/>
</dbReference>
<dbReference type="Pfam" id="PF01642">
    <property type="entry name" value="MM_CoA_mutase"/>
    <property type="match status" value="1"/>
</dbReference>
<dbReference type="Gene3D" id="3.20.20.240">
    <property type="entry name" value="Methylmalonyl-CoA mutase"/>
    <property type="match status" value="1"/>
</dbReference>
<organism evidence="2">
    <name type="scientific">marine metagenome</name>
    <dbReference type="NCBI Taxonomy" id="408172"/>
    <lineage>
        <taxon>unclassified sequences</taxon>
        <taxon>metagenomes</taxon>
        <taxon>ecological metagenomes</taxon>
    </lineage>
</organism>
<dbReference type="PANTHER" id="PTHR48101:SF1">
    <property type="entry name" value="METHYLMALONYL-COA MUTASE, LARGE SUBUNIT"/>
    <property type="match status" value="1"/>
</dbReference>
<gene>
    <name evidence="2" type="ORF">METZ01_LOCUS305693</name>
</gene>
<name>A0A382MVC5_9ZZZZ</name>
<dbReference type="PANTHER" id="PTHR48101">
    <property type="entry name" value="METHYLMALONYL-COA MUTASE, MITOCHONDRIAL-RELATED"/>
    <property type="match status" value="1"/>
</dbReference>
<dbReference type="GO" id="GO:0016866">
    <property type="term" value="F:intramolecular transferase activity"/>
    <property type="evidence" value="ECO:0007669"/>
    <property type="project" value="InterPro"/>
</dbReference>
<evidence type="ECO:0000313" key="2">
    <source>
        <dbReference type="EMBL" id="SVC52839.1"/>
    </source>
</evidence>
<dbReference type="AlphaFoldDB" id="A0A382MVC5"/>
<dbReference type="InterPro" id="IPR006099">
    <property type="entry name" value="MeMalonylCoA_mutase_a/b_cat"/>
</dbReference>
<feature type="non-terminal residue" evidence="2">
    <location>
        <position position="207"/>
    </location>
</feature>
<dbReference type="InterPro" id="IPR016176">
    <property type="entry name" value="Cbl-dep_enz_cat"/>
</dbReference>
<feature type="domain" description="Methylmalonyl-CoA mutase alpha/beta chain catalytic" evidence="1">
    <location>
        <begin position="30"/>
        <end position="207"/>
    </location>
</feature>
<sequence>MASKSKRQWMDSTLGPVRDRFPERLESFRSSSGFDVEPVYTHEDLVTSYENEEFPGEFPFTRGVQPNMYRGRLWTMRQYAGLASPAESNRRFKYLLDQGQTGLSVAFDLPTQTGYDSDHALASGEIGRTGVPICSLADMEQLFDGIPLDKVSTSMTINATASVLLAMYIAVAKKQGVGESVLTGTVQNDILKEYIARGTYIYPPESS</sequence>
<dbReference type="EMBL" id="UINC01096173">
    <property type="protein sequence ID" value="SVC52839.1"/>
    <property type="molecule type" value="Genomic_DNA"/>
</dbReference>
<dbReference type="SUPFAM" id="SSF51703">
    <property type="entry name" value="Cobalamin (vitamin B12)-dependent enzymes"/>
    <property type="match status" value="1"/>
</dbReference>
<accession>A0A382MVC5</accession>
<reference evidence="2" key="1">
    <citation type="submission" date="2018-05" db="EMBL/GenBank/DDBJ databases">
        <authorList>
            <person name="Lanie J.A."/>
            <person name="Ng W.-L."/>
            <person name="Kazmierczak K.M."/>
            <person name="Andrzejewski T.M."/>
            <person name="Davidsen T.M."/>
            <person name="Wayne K.J."/>
            <person name="Tettelin H."/>
            <person name="Glass J.I."/>
            <person name="Rusch D."/>
            <person name="Podicherti R."/>
            <person name="Tsui H.-C.T."/>
            <person name="Winkler M.E."/>
        </authorList>
    </citation>
    <scope>NUCLEOTIDE SEQUENCE</scope>
</reference>
<evidence type="ECO:0000259" key="1">
    <source>
        <dbReference type="Pfam" id="PF01642"/>
    </source>
</evidence>
<proteinExistence type="predicted"/>
<protein>
    <recommendedName>
        <fullName evidence="1">Methylmalonyl-CoA mutase alpha/beta chain catalytic domain-containing protein</fullName>
    </recommendedName>
</protein>